<evidence type="ECO:0000313" key="2">
    <source>
        <dbReference type="EMBL" id="MCW3782908.1"/>
    </source>
</evidence>
<name>A0ABT3J5F0_9RHOB</name>
<sequence>MKRAFGAVSALLAGTLSAHAGGIERSTQSVAILFEKGSHVEFSMGAFNPDVSGTVAGGAVTSGDMAKGYGTFAFGYKEALSTRLDMAVILDEPVGVNVAYPAGAAPYPLAGSTADLDALALTALLRFKIAEGYSVHGGLRAQPVQGEVSIPLFGYGMTTRTDREIGYVLGVGWEKPEIAARVALTYNSAIRHQLRAQETFSPTPTAFETEIPQSVNLEFQTGIARDTLLFGSVRWVDWSVFDITPPAFLAATGYAISDIEKDTVTYNLGIGRRFSENWAGAVTFGYEPASGALMGNLAPTDGYRSIGVAASYMRGGMTITGGMTYVDVGDATTMVVGGDFRGNSGLGAGLKVSYGF</sequence>
<dbReference type="SUPFAM" id="SSF56935">
    <property type="entry name" value="Porins"/>
    <property type="match status" value="1"/>
</dbReference>
<comment type="caution">
    <text evidence="2">The sequence shown here is derived from an EMBL/GenBank/DDBJ whole genome shotgun (WGS) entry which is preliminary data.</text>
</comment>
<organism evidence="2 3">
    <name type="scientific">Defluviimonas salinarum</name>
    <dbReference type="NCBI Taxonomy" id="2992147"/>
    <lineage>
        <taxon>Bacteria</taxon>
        <taxon>Pseudomonadati</taxon>
        <taxon>Pseudomonadota</taxon>
        <taxon>Alphaproteobacteria</taxon>
        <taxon>Rhodobacterales</taxon>
        <taxon>Paracoccaceae</taxon>
        <taxon>Albidovulum</taxon>
    </lineage>
</organism>
<feature type="chain" id="PRO_5045564091" description="Long-chain fatty acid transport protein" evidence="1">
    <location>
        <begin position="21"/>
        <end position="356"/>
    </location>
</feature>
<evidence type="ECO:0000313" key="3">
    <source>
        <dbReference type="Proteomes" id="UP001207582"/>
    </source>
</evidence>
<dbReference type="Gene3D" id="2.40.160.60">
    <property type="entry name" value="Outer membrane protein transport protein (OMPP1/FadL/TodX)"/>
    <property type="match status" value="1"/>
</dbReference>
<dbReference type="EMBL" id="JAPDOG010000014">
    <property type="protein sequence ID" value="MCW3782908.1"/>
    <property type="molecule type" value="Genomic_DNA"/>
</dbReference>
<evidence type="ECO:0008006" key="4">
    <source>
        <dbReference type="Google" id="ProtNLM"/>
    </source>
</evidence>
<feature type="signal peptide" evidence="1">
    <location>
        <begin position="1"/>
        <end position="20"/>
    </location>
</feature>
<keyword evidence="1" id="KW-0732">Signal</keyword>
<accession>A0ABT3J5F0</accession>
<gene>
    <name evidence="2" type="ORF">OM960_15080</name>
</gene>
<proteinExistence type="predicted"/>
<reference evidence="2 3" key="1">
    <citation type="submission" date="2022-10" db="EMBL/GenBank/DDBJ databases">
        <title>Defluviimonas sp. CAU 1641 isolated from mud.</title>
        <authorList>
            <person name="Kim W."/>
        </authorList>
    </citation>
    <scope>NUCLEOTIDE SEQUENCE [LARGE SCALE GENOMIC DNA]</scope>
    <source>
        <strain evidence="2 3">CAU 1641</strain>
    </source>
</reference>
<dbReference type="RefSeq" id="WP_264772542.1">
    <property type="nucleotide sequence ID" value="NZ_JAPDOG010000014.1"/>
</dbReference>
<evidence type="ECO:0000256" key="1">
    <source>
        <dbReference type="SAM" id="SignalP"/>
    </source>
</evidence>
<dbReference type="Proteomes" id="UP001207582">
    <property type="component" value="Unassembled WGS sequence"/>
</dbReference>
<protein>
    <recommendedName>
        <fullName evidence="4">Long-chain fatty acid transport protein</fullName>
    </recommendedName>
</protein>
<keyword evidence="3" id="KW-1185">Reference proteome</keyword>